<dbReference type="Proteomes" id="UP001500037">
    <property type="component" value="Unassembled WGS sequence"/>
</dbReference>
<accession>A0ABP4GLM4</accession>
<evidence type="ECO:0000256" key="6">
    <source>
        <dbReference type="SAM" id="Phobius"/>
    </source>
</evidence>
<keyword evidence="9" id="KW-1185">Reference proteome</keyword>
<evidence type="ECO:0000256" key="1">
    <source>
        <dbReference type="ARBA" id="ARBA00004141"/>
    </source>
</evidence>
<evidence type="ECO:0000259" key="7">
    <source>
        <dbReference type="Pfam" id="PF04138"/>
    </source>
</evidence>
<evidence type="ECO:0000313" key="9">
    <source>
        <dbReference type="Proteomes" id="UP001500037"/>
    </source>
</evidence>
<keyword evidence="5 6" id="KW-0472">Membrane</keyword>
<dbReference type="EMBL" id="BAAALF010000013">
    <property type="protein sequence ID" value="GAA1224456.1"/>
    <property type="molecule type" value="Genomic_DNA"/>
</dbReference>
<feature type="transmembrane region" description="Helical" evidence="6">
    <location>
        <begin position="23"/>
        <end position="45"/>
    </location>
</feature>
<dbReference type="PANTHER" id="PTHR38459">
    <property type="entry name" value="PROPHAGE BACTOPRENOL-LINKED GLUCOSE TRANSLOCASE HOMOLOG"/>
    <property type="match status" value="1"/>
</dbReference>
<evidence type="ECO:0000256" key="3">
    <source>
        <dbReference type="ARBA" id="ARBA00022692"/>
    </source>
</evidence>
<keyword evidence="4 6" id="KW-1133">Transmembrane helix</keyword>
<gene>
    <name evidence="8" type="ORF">GCM10009665_13390</name>
</gene>
<proteinExistence type="inferred from homology"/>
<dbReference type="RefSeq" id="WP_344440274.1">
    <property type="nucleotide sequence ID" value="NZ_BAAALF010000013.1"/>
</dbReference>
<evidence type="ECO:0000256" key="2">
    <source>
        <dbReference type="ARBA" id="ARBA00009399"/>
    </source>
</evidence>
<reference evidence="9" key="1">
    <citation type="journal article" date="2019" name="Int. J. Syst. Evol. Microbiol.">
        <title>The Global Catalogue of Microorganisms (GCM) 10K type strain sequencing project: providing services to taxonomists for standard genome sequencing and annotation.</title>
        <authorList>
            <consortium name="The Broad Institute Genomics Platform"/>
            <consortium name="The Broad Institute Genome Sequencing Center for Infectious Disease"/>
            <person name="Wu L."/>
            <person name="Ma J."/>
        </authorList>
    </citation>
    <scope>NUCLEOTIDE SEQUENCE [LARGE SCALE GENOMIC DNA]</scope>
    <source>
        <strain evidence="9">JCM 13004</strain>
    </source>
</reference>
<feature type="transmembrane region" description="Helical" evidence="6">
    <location>
        <begin position="88"/>
        <end position="108"/>
    </location>
</feature>
<comment type="subcellular location">
    <subcellularLocation>
        <location evidence="1">Membrane</location>
        <topology evidence="1">Multi-pass membrane protein</topology>
    </subcellularLocation>
</comment>
<dbReference type="InterPro" id="IPR051401">
    <property type="entry name" value="GtrA_CellWall_Glycosyl"/>
</dbReference>
<protein>
    <submittedName>
        <fullName evidence="8">GtrA family protein</fullName>
    </submittedName>
</protein>
<keyword evidence="3 6" id="KW-0812">Transmembrane</keyword>
<evidence type="ECO:0000256" key="5">
    <source>
        <dbReference type="ARBA" id="ARBA00023136"/>
    </source>
</evidence>
<dbReference type="InterPro" id="IPR007267">
    <property type="entry name" value="GtrA_DPMS_TM"/>
</dbReference>
<feature type="domain" description="GtrA/DPMS transmembrane" evidence="7">
    <location>
        <begin position="25"/>
        <end position="145"/>
    </location>
</feature>
<comment type="caution">
    <text evidence="8">The sequence shown here is derived from an EMBL/GenBank/DDBJ whole genome shotgun (WGS) entry which is preliminary data.</text>
</comment>
<dbReference type="Pfam" id="PF04138">
    <property type="entry name" value="GtrA_DPMS_TM"/>
    <property type="match status" value="1"/>
</dbReference>
<feature type="transmembrane region" description="Helical" evidence="6">
    <location>
        <begin position="57"/>
        <end position="76"/>
    </location>
</feature>
<evidence type="ECO:0000256" key="4">
    <source>
        <dbReference type="ARBA" id="ARBA00022989"/>
    </source>
</evidence>
<comment type="similarity">
    <text evidence="2">Belongs to the GtrA family.</text>
</comment>
<dbReference type="PANTHER" id="PTHR38459:SF1">
    <property type="entry name" value="PROPHAGE BACTOPRENOL-LINKED GLUCOSE TRANSLOCASE HOMOLOG"/>
    <property type="match status" value="1"/>
</dbReference>
<evidence type="ECO:0000313" key="8">
    <source>
        <dbReference type="EMBL" id="GAA1224456.1"/>
    </source>
</evidence>
<name>A0ABP4GLM4_9ACTN</name>
<organism evidence="8 9">
    <name type="scientific">Kitasatospora nipponensis</name>
    <dbReference type="NCBI Taxonomy" id="258049"/>
    <lineage>
        <taxon>Bacteria</taxon>
        <taxon>Bacillati</taxon>
        <taxon>Actinomycetota</taxon>
        <taxon>Actinomycetes</taxon>
        <taxon>Kitasatosporales</taxon>
        <taxon>Streptomycetaceae</taxon>
        <taxon>Kitasatospora</taxon>
    </lineage>
</organism>
<feature type="transmembrane region" description="Helical" evidence="6">
    <location>
        <begin position="120"/>
        <end position="138"/>
    </location>
</feature>
<sequence>MTKTSAHRRPSLLQRLRGVSGEVVKFAIVGLVGIVVNFGVSNAVLHATGWAPVRCSVIGTIVAIAANYVGYRYWVYRDSDAASRRREITLFLIFSGIGMLIENGTVWFSTYTLALTGPVAYNASKMVGTGLGTLFRFFSYRTWVFKAMPELAEHESPAVVAQAERILVDDRSQLAKH</sequence>